<feature type="domain" description="Glycosyltransferase subfamily 4-like N-terminal" evidence="3">
    <location>
        <begin position="13"/>
        <end position="221"/>
    </location>
</feature>
<dbReference type="Pfam" id="PF13439">
    <property type="entry name" value="Glyco_transf_4"/>
    <property type="match status" value="1"/>
</dbReference>
<dbReference type="PANTHER" id="PTHR12526">
    <property type="entry name" value="GLYCOSYLTRANSFERASE"/>
    <property type="match status" value="1"/>
</dbReference>
<proteinExistence type="predicted"/>
<evidence type="ECO:0000259" key="3">
    <source>
        <dbReference type="Pfam" id="PF13439"/>
    </source>
</evidence>
<dbReference type="Proteomes" id="UP000029050">
    <property type="component" value="Unassembled WGS sequence"/>
</dbReference>
<evidence type="ECO:0000256" key="1">
    <source>
        <dbReference type="ARBA" id="ARBA00022676"/>
    </source>
</evidence>
<keyword evidence="2 4" id="KW-0808">Transferase</keyword>
<dbReference type="GO" id="GO:0016757">
    <property type="term" value="F:glycosyltransferase activity"/>
    <property type="evidence" value="ECO:0007669"/>
    <property type="project" value="UniProtKB-KW"/>
</dbReference>
<gene>
    <name evidence="4" type="ORF">BPSY_0390</name>
</gene>
<evidence type="ECO:0000256" key="2">
    <source>
        <dbReference type="ARBA" id="ARBA00022679"/>
    </source>
</evidence>
<comment type="caution">
    <text evidence="4">The sequence shown here is derived from an EMBL/GenBank/DDBJ whole genome shotgun (WGS) entry which is preliminary data.</text>
</comment>
<dbReference type="GeneID" id="98299601"/>
<name>A0A087CJ44_9BIFI</name>
<dbReference type="EMBL" id="JGZI01000007">
    <property type="protein sequence ID" value="KFI83294.1"/>
    <property type="molecule type" value="Genomic_DNA"/>
</dbReference>
<evidence type="ECO:0000313" key="4">
    <source>
        <dbReference type="EMBL" id="KFI83294.1"/>
    </source>
</evidence>
<sequence length="409" mass="45644">MKILIINDTASVIGGAASVALATARILAHAGVDVCFFAASGPIDSSISNNPRIDVVVSNQPLFLDDSNRIRGAIRGLYNRQVALQLRILLKQNPDIKVAHVHSWTKGLSSSIFDVLRSCGIPTIITAHDYFLSCPNGGFYNYKTKTICTLQPLSGACIKCNCDRRNVAQKYYRVVRSLIQRHVLTKSYPTVVHVSEFSRKILSQTIPAANGPVIHNPISVSKLAKVDCPKNRVYAYIGRVDQEKGVELFCRAVTDLHLSARVIGTGDQIDELSDRYPNIQFHGWVPQSELHLHLQDVRCCVFPSLWYENAGLVPLEIMRSSAIPFIVSDRTAASEYIHPGKNGLFFQTGNLESLIETLNTSHNDSLIAELQENILVERCHNHYQTKDSYLQQVMQLYKQISGSFQKHED</sequence>
<dbReference type="RefSeq" id="WP_081884097.1">
    <property type="nucleotide sequence ID" value="NZ_JGZI01000007.1"/>
</dbReference>
<evidence type="ECO:0000313" key="5">
    <source>
        <dbReference type="Proteomes" id="UP000029050"/>
    </source>
</evidence>
<organism evidence="4 5">
    <name type="scientific">Bifidobacterium psychraerophilum</name>
    <dbReference type="NCBI Taxonomy" id="218140"/>
    <lineage>
        <taxon>Bacteria</taxon>
        <taxon>Bacillati</taxon>
        <taxon>Actinomycetota</taxon>
        <taxon>Actinomycetes</taxon>
        <taxon>Bifidobacteriales</taxon>
        <taxon>Bifidobacteriaceae</taxon>
        <taxon>Bifidobacterium</taxon>
    </lineage>
</organism>
<dbReference type="Pfam" id="PF13692">
    <property type="entry name" value="Glyco_trans_1_4"/>
    <property type="match status" value="1"/>
</dbReference>
<dbReference type="SUPFAM" id="SSF53756">
    <property type="entry name" value="UDP-Glycosyltransferase/glycogen phosphorylase"/>
    <property type="match status" value="1"/>
</dbReference>
<dbReference type="InterPro" id="IPR028098">
    <property type="entry name" value="Glyco_trans_4-like_N"/>
</dbReference>
<accession>A0A087CJ44</accession>
<keyword evidence="5" id="KW-1185">Reference proteome</keyword>
<dbReference type="Gene3D" id="3.40.50.2000">
    <property type="entry name" value="Glycogen Phosphorylase B"/>
    <property type="match status" value="2"/>
</dbReference>
<dbReference type="eggNOG" id="COG0438">
    <property type="taxonomic scope" value="Bacteria"/>
</dbReference>
<dbReference type="OrthoDB" id="9787111at2"/>
<dbReference type="AlphaFoldDB" id="A0A087CJ44"/>
<reference evidence="4 5" key="1">
    <citation type="submission" date="2014-03" db="EMBL/GenBank/DDBJ databases">
        <title>Genomics of Bifidobacteria.</title>
        <authorList>
            <person name="Ventura M."/>
            <person name="Milani C."/>
            <person name="Lugli G.A."/>
        </authorList>
    </citation>
    <scope>NUCLEOTIDE SEQUENCE [LARGE SCALE GENOMIC DNA]</scope>
    <source>
        <strain evidence="4 5">LMG 21775</strain>
    </source>
</reference>
<keyword evidence="1" id="KW-0328">Glycosyltransferase</keyword>
<protein>
    <submittedName>
        <fullName evidence="4">Glycosyltransferase, group 1 family protein</fullName>
    </submittedName>
</protein>
<dbReference type="STRING" id="218140.BPSY_0390"/>